<dbReference type="EMBL" id="LAZR01044188">
    <property type="protein sequence ID" value="KKL05266.1"/>
    <property type="molecule type" value="Genomic_DNA"/>
</dbReference>
<feature type="domain" description="Cyclic nucleotide-binding" evidence="1">
    <location>
        <begin position="14"/>
        <end position="98"/>
    </location>
</feature>
<evidence type="ECO:0000259" key="1">
    <source>
        <dbReference type="Pfam" id="PF00027"/>
    </source>
</evidence>
<reference evidence="2" key="1">
    <citation type="journal article" date="2015" name="Nature">
        <title>Complex archaea that bridge the gap between prokaryotes and eukaryotes.</title>
        <authorList>
            <person name="Spang A."/>
            <person name="Saw J.H."/>
            <person name="Jorgensen S.L."/>
            <person name="Zaremba-Niedzwiedzka K."/>
            <person name="Martijn J."/>
            <person name="Lind A.E."/>
            <person name="van Eijk R."/>
            <person name="Schleper C."/>
            <person name="Guy L."/>
            <person name="Ettema T.J."/>
        </authorList>
    </citation>
    <scope>NUCLEOTIDE SEQUENCE</scope>
</reference>
<comment type="caution">
    <text evidence="2">The sequence shown here is derived from an EMBL/GenBank/DDBJ whole genome shotgun (WGS) entry which is preliminary data.</text>
</comment>
<dbReference type="InterPro" id="IPR018490">
    <property type="entry name" value="cNMP-bd_dom_sf"/>
</dbReference>
<gene>
    <name evidence="2" type="ORF">LCGC14_2607750</name>
</gene>
<dbReference type="SUPFAM" id="SSF51206">
    <property type="entry name" value="cAMP-binding domain-like"/>
    <property type="match status" value="1"/>
</dbReference>
<name>A0A0F9CHW4_9ZZZZ</name>
<proteinExistence type="predicted"/>
<evidence type="ECO:0000313" key="2">
    <source>
        <dbReference type="EMBL" id="KKL05266.1"/>
    </source>
</evidence>
<dbReference type="Gene3D" id="2.60.120.10">
    <property type="entry name" value="Jelly Rolls"/>
    <property type="match status" value="1"/>
</dbReference>
<sequence>DMDEFLDKLKPLILEKGDIFVKTGKICSQIGFIVKGCMVCVYNKDGVDIIDEFSFENEFITDYPSFLRKMPAEKDIRCLEDTRLLTLLYEDLQALYDRKKSFERIGRLMAEAMFLNWHQKSVSFVLDDAETRYRKLIENRPNLMQRGACCVSLCYVALYTVAGNIPRVDERYSRRGCQDRS</sequence>
<dbReference type="InterPro" id="IPR014710">
    <property type="entry name" value="RmlC-like_jellyroll"/>
</dbReference>
<dbReference type="AlphaFoldDB" id="A0A0F9CHW4"/>
<organism evidence="2">
    <name type="scientific">marine sediment metagenome</name>
    <dbReference type="NCBI Taxonomy" id="412755"/>
    <lineage>
        <taxon>unclassified sequences</taxon>
        <taxon>metagenomes</taxon>
        <taxon>ecological metagenomes</taxon>
    </lineage>
</organism>
<dbReference type="InterPro" id="IPR000595">
    <property type="entry name" value="cNMP-bd_dom"/>
</dbReference>
<dbReference type="Pfam" id="PF00027">
    <property type="entry name" value="cNMP_binding"/>
    <property type="match status" value="1"/>
</dbReference>
<dbReference type="CDD" id="cd00038">
    <property type="entry name" value="CAP_ED"/>
    <property type="match status" value="1"/>
</dbReference>
<accession>A0A0F9CHW4</accession>
<feature type="non-terminal residue" evidence="2">
    <location>
        <position position="1"/>
    </location>
</feature>
<protein>
    <recommendedName>
        <fullName evidence="1">Cyclic nucleotide-binding domain-containing protein</fullName>
    </recommendedName>
</protein>